<evidence type="ECO:0000259" key="2">
    <source>
        <dbReference type="PROSITE" id="PS50006"/>
    </source>
</evidence>
<gene>
    <name evidence="3" type="ORF">SAMN04487860_101316</name>
</gene>
<dbReference type="RefSeq" id="WP_072948021.1">
    <property type="nucleotide sequence ID" value="NZ_FRCT01000001.1"/>
</dbReference>
<sequence length="379" mass="43227">MAKLKFTEINGEVCIKCRFTGNEMLNEPEYRYFIDNRIKGWLVPFSDGADRLEFTGAKGIPLINKIRSGIDKQEYFLIVKNLLDIIKVAETCGFNMTNIVLAPDFITIDTDNFDIWLFYLPLWYNESCNDGIVNCLRKISTYAKYKSQSDYLAVDGFMNFVCRESGFTISEAKEYIRREVPELFAAQPSKPEHTQFSRPASRTPEPAHTQFSRPSAHIPEPATRVNMAQTIINDINKGSQEFKHTAAPEIPEPKIIPSLESNKRSGLPELVKSEHIKPAPKNYPQLTRRATGVTMKIDKPVFRIGKERDRVDFCITENRTISRLHATIYTRNGSCYVEDNNSTNRTYINGTPVPADTEIKIKNGDVLKLSNEEFDFIDG</sequence>
<organism evidence="3 4">
    <name type="scientific">Ruminococcus flavefaciens</name>
    <dbReference type="NCBI Taxonomy" id="1265"/>
    <lineage>
        <taxon>Bacteria</taxon>
        <taxon>Bacillati</taxon>
        <taxon>Bacillota</taxon>
        <taxon>Clostridia</taxon>
        <taxon>Eubacteriales</taxon>
        <taxon>Oscillospiraceae</taxon>
        <taxon>Ruminococcus</taxon>
    </lineage>
</organism>
<name>A0A1M7GIF3_RUMFL</name>
<evidence type="ECO:0000256" key="1">
    <source>
        <dbReference type="SAM" id="MobiDB-lite"/>
    </source>
</evidence>
<accession>A0A1M7GIF3</accession>
<dbReference type="SMART" id="SM00240">
    <property type="entry name" value="FHA"/>
    <property type="match status" value="1"/>
</dbReference>
<dbReference type="InterPro" id="IPR000253">
    <property type="entry name" value="FHA_dom"/>
</dbReference>
<dbReference type="PANTHER" id="PTHR23308">
    <property type="entry name" value="NUCLEAR INHIBITOR OF PROTEIN PHOSPHATASE-1"/>
    <property type="match status" value="1"/>
</dbReference>
<dbReference type="AlphaFoldDB" id="A0A1M7GIF3"/>
<dbReference type="Gene3D" id="2.60.200.20">
    <property type="match status" value="1"/>
</dbReference>
<feature type="region of interest" description="Disordered" evidence="1">
    <location>
        <begin position="187"/>
        <end position="217"/>
    </location>
</feature>
<protein>
    <submittedName>
        <fullName evidence="3">Forkhead associated (FHA) domain, binds pSer, pThr, pTyr</fullName>
    </submittedName>
</protein>
<dbReference type="EMBL" id="FRCT01000001">
    <property type="protein sequence ID" value="SHM15908.1"/>
    <property type="molecule type" value="Genomic_DNA"/>
</dbReference>
<feature type="domain" description="FHA" evidence="2">
    <location>
        <begin position="302"/>
        <end position="353"/>
    </location>
</feature>
<dbReference type="InterPro" id="IPR008984">
    <property type="entry name" value="SMAD_FHA_dom_sf"/>
</dbReference>
<evidence type="ECO:0000313" key="3">
    <source>
        <dbReference type="EMBL" id="SHM15908.1"/>
    </source>
</evidence>
<proteinExistence type="predicted"/>
<dbReference type="Proteomes" id="UP000184394">
    <property type="component" value="Unassembled WGS sequence"/>
</dbReference>
<dbReference type="CDD" id="cd00060">
    <property type="entry name" value="FHA"/>
    <property type="match status" value="1"/>
</dbReference>
<evidence type="ECO:0000313" key="4">
    <source>
        <dbReference type="Proteomes" id="UP000184394"/>
    </source>
</evidence>
<dbReference type="PROSITE" id="PS50006">
    <property type="entry name" value="FHA_DOMAIN"/>
    <property type="match status" value="1"/>
</dbReference>
<dbReference type="OrthoDB" id="9783862at2"/>
<dbReference type="Pfam" id="PF00498">
    <property type="entry name" value="FHA"/>
    <property type="match status" value="1"/>
</dbReference>
<dbReference type="SUPFAM" id="SSF49879">
    <property type="entry name" value="SMAD/FHA domain"/>
    <property type="match status" value="1"/>
</dbReference>
<dbReference type="InterPro" id="IPR050923">
    <property type="entry name" value="Cell_Proc_Reg/RNA_Proc"/>
</dbReference>
<reference evidence="3 4" key="1">
    <citation type="submission" date="2016-11" db="EMBL/GenBank/DDBJ databases">
        <authorList>
            <person name="Jaros S."/>
            <person name="Januszkiewicz K."/>
            <person name="Wedrychowicz H."/>
        </authorList>
    </citation>
    <scope>NUCLEOTIDE SEQUENCE [LARGE SCALE GENOMIC DNA]</scope>
    <source>
        <strain evidence="3 4">Y1</strain>
    </source>
</reference>